<keyword evidence="3" id="KW-0805">Transcription regulation</keyword>
<dbReference type="CDD" id="cd08417">
    <property type="entry name" value="PBP2_Nitroaromatics_like"/>
    <property type="match status" value="1"/>
</dbReference>
<dbReference type="InterPro" id="IPR050389">
    <property type="entry name" value="LysR-type_TF"/>
</dbReference>
<organism evidence="7 8">
    <name type="scientific">Reyranella humidisoli</name>
    <dbReference type="NCBI Taxonomy" id="2849149"/>
    <lineage>
        <taxon>Bacteria</taxon>
        <taxon>Pseudomonadati</taxon>
        <taxon>Pseudomonadota</taxon>
        <taxon>Alphaproteobacteria</taxon>
        <taxon>Hyphomicrobiales</taxon>
        <taxon>Reyranellaceae</taxon>
        <taxon>Reyranella</taxon>
    </lineage>
</organism>
<keyword evidence="2" id="KW-0536">Nodulation</keyword>
<dbReference type="Proteomes" id="UP000727907">
    <property type="component" value="Unassembled WGS sequence"/>
</dbReference>
<accession>A0ABS6IHI0</accession>
<dbReference type="Pfam" id="PF03466">
    <property type="entry name" value="LysR_substrate"/>
    <property type="match status" value="1"/>
</dbReference>
<evidence type="ECO:0000256" key="3">
    <source>
        <dbReference type="ARBA" id="ARBA00023015"/>
    </source>
</evidence>
<keyword evidence="5" id="KW-0804">Transcription</keyword>
<protein>
    <submittedName>
        <fullName evidence="7">LysR family transcriptional regulator</fullName>
    </submittedName>
</protein>
<name>A0ABS6IHI0_9HYPH</name>
<evidence type="ECO:0000259" key="6">
    <source>
        <dbReference type="PROSITE" id="PS50931"/>
    </source>
</evidence>
<dbReference type="Pfam" id="PF00126">
    <property type="entry name" value="HTH_1"/>
    <property type="match status" value="1"/>
</dbReference>
<gene>
    <name evidence="7" type="ORF">KQ910_05525</name>
</gene>
<evidence type="ECO:0000256" key="1">
    <source>
        <dbReference type="ARBA" id="ARBA00009437"/>
    </source>
</evidence>
<dbReference type="RefSeq" id="WP_216957470.1">
    <property type="nucleotide sequence ID" value="NZ_JAHOPB010000001.1"/>
</dbReference>
<dbReference type="EMBL" id="JAHOPB010000001">
    <property type="protein sequence ID" value="MBU8873212.1"/>
    <property type="molecule type" value="Genomic_DNA"/>
</dbReference>
<dbReference type="PANTHER" id="PTHR30118:SF15">
    <property type="entry name" value="TRANSCRIPTIONAL REGULATORY PROTEIN"/>
    <property type="match status" value="1"/>
</dbReference>
<keyword evidence="4" id="KW-0238">DNA-binding</keyword>
<feature type="domain" description="HTH lysR-type" evidence="6">
    <location>
        <begin position="6"/>
        <end position="63"/>
    </location>
</feature>
<evidence type="ECO:0000256" key="4">
    <source>
        <dbReference type="ARBA" id="ARBA00023125"/>
    </source>
</evidence>
<sequence>MNLRSIDLNLLVIFDALMAEKGITRAAKAIGMTPSAVSHALNRLRQTFGDPLFTRTPTGMSPTRRALELVPFVRAALHSLQQGIALQREFDPETSQRTFNLRQSDFMSDCLLPRLCARVRAEAPGVTLIVGQLPDDEENPYAPGDIQMRVAARARGPEYRRKRIWRDPFVVALRSDHPARMDKLTLDRFLELPFLDVSSAIVDRRSLDEVLRSKGVTRRTAVTIPTLAGVVAVLAHTDLCAVLPQRWVALYSAPSELATMPLPIPLQGIEYAVDMIWHASDETNGAHRWLRRLIVEEFDVLYAPPALRKRRVGHPPSRLDEVPPLAAAL</sequence>
<reference evidence="7 8" key="1">
    <citation type="submission" date="2021-06" db="EMBL/GenBank/DDBJ databases">
        <authorList>
            <person name="Lee D.H."/>
        </authorList>
    </citation>
    <scope>NUCLEOTIDE SEQUENCE [LARGE SCALE GENOMIC DNA]</scope>
    <source>
        <strain evidence="7 8">MMS21-HV4-11</strain>
    </source>
</reference>
<dbReference type="PANTHER" id="PTHR30118">
    <property type="entry name" value="HTH-TYPE TRANSCRIPTIONAL REGULATOR LEUO-RELATED"/>
    <property type="match status" value="1"/>
</dbReference>
<evidence type="ECO:0000256" key="2">
    <source>
        <dbReference type="ARBA" id="ARBA00022458"/>
    </source>
</evidence>
<evidence type="ECO:0000256" key="5">
    <source>
        <dbReference type="ARBA" id="ARBA00023163"/>
    </source>
</evidence>
<proteinExistence type="inferred from homology"/>
<keyword evidence="8" id="KW-1185">Reference proteome</keyword>
<dbReference type="PROSITE" id="PS50931">
    <property type="entry name" value="HTH_LYSR"/>
    <property type="match status" value="1"/>
</dbReference>
<comment type="caution">
    <text evidence="7">The sequence shown here is derived from an EMBL/GenBank/DDBJ whole genome shotgun (WGS) entry which is preliminary data.</text>
</comment>
<dbReference type="InterPro" id="IPR000847">
    <property type="entry name" value="LysR_HTH_N"/>
</dbReference>
<dbReference type="InterPro" id="IPR037402">
    <property type="entry name" value="YidZ_PBP2"/>
</dbReference>
<evidence type="ECO:0000313" key="7">
    <source>
        <dbReference type="EMBL" id="MBU8873212.1"/>
    </source>
</evidence>
<comment type="similarity">
    <text evidence="1">Belongs to the LysR transcriptional regulatory family.</text>
</comment>
<dbReference type="InterPro" id="IPR005119">
    <property type="entry name" value="LysR_subst-bd"/>
</dbReference>
<evidence type="ECO:0000313" key="8">
    <source>
        <dbReference type="Proteomes" id="UP000727907"/>
    </source>
</evidence>